<evidence type="ECO:0000256" key="1">
    <source>
        <dbReference type="SAM" id="MobiDB-lite"/>
    </source>
</evidence>
<comment type="caution">
    <text evidence="2">The sequence shown here is derived from an EMBL/GenBank/DDBJ whole genome shotgun (WGS) entry which is preliminary data.</text>
</comment>
<accession>A0AAN7TFK5</accession>
<dbReference type="Proteomes" id="UP001310890">
    <property type="component" value="Unassembled WGS sequence"/>
</dbReference>
<gene>
    <name evidence="2" type="ORF">LTR62_004217</name>
</gene>
<feature type="region of interest" description="Disordered" evidence="1">
    <location>
        <begin position="91"/>
        <end position="117"/>
    </location>
</feature>
<evidence type="ECO:0000313" key="3">
    <source>
        <dbReference type="Proteomes" id="UP001310890"/>
    </source>
</evidence>
<name>A0AAN7TFK5_9PEZI</name>
<feature type="compositionally biased region" description="Basic residues" evidence="1">
    <location>
        <begin position="108"/>
        <end position="117"/>
    </location>
</feature>
<dbReference type="EMBL" id="JAVRRL010000030">
    <property type="protein sequence ID" value="KAK5112461.1"/>
    <property type="molecule type" value="Genomic_DNA"/>
</dbReference>
<evidence type="ECO:0000313" key="2">
    <source>
        <dbReference type="EMBL" id="KAK5112461.1"/>
    </source>
</evidence>
<dbReference type="AlphaFoldDB" id="A0AAN7TFK5"/>
<feature type="compositionally biased region" description="Low complexity" evidence="1">
    <location>
        <begin position="97"/>
        <end position="107"/>
    </location>
</feature>
<protein>
    <submittedName>
        <fullName evidence="2">Uncharacterized protein</fullName>
    </submittedName>
</protein>
<proteinExistence type="predicted"/>
<organism evidence="2 3">
    <name type="scientific">Meristemomyces frigidus</name>
    <dbReference type="NCBI Taxonomy" id="1508187"/>
    <lineage>
        <taxon>Eukaryota</taxon>
        <taxon>Fungi</taxon>
        <taxon>Dikarya</taxon>
        <taxon>Ascomycota</taxon>
        <taxon>Pezizomycotina</taxon>
        <taxon>Dothideomycetes</taxon>
        <taxon>Dothideomycetidae</taxon>
        <taxon>Mycosphaerellales</taxon>
        <taxon>Teratosphaeriaceae</taxon>
        <taxon>Meristemomyces</taxon>
    </lineage>
</organism>
<reference evidence="2" key="1">
    <citation type="submission" date="2023-08" db="EMBL/GenBank/DDBJ databases">
        <title>Black Yeasts Isolated from many extreme environments.</title>
        <authorList>
            <person name="Coleine C."/>
            <person name="Stajich J.E."/>
            <person name="Selbmann L."/>
        </authorList>
    </citation>
    <scope>NUCLEOTIDE SEQUENCE</scope>
    <source>
        <strain evidence="2">CCFEE 5401</strain>
    </source>
</reference>
<sequence length="117" mass="14386">MHDPRQGIDHCNQLIARHKHIRNGEIERRDHCYNQLQHNSNLQINPKHTEAFQKRRHEKTRLEHLIAVHRDRIRDETDAIQKVEKERHDLQTRLNHQRQQAQQQQQQHHQRQGQRSH</sequence>